<dbReference type="GO" id="GO:0000155">
    <property type="term" value="F:phosphorelay sensor kinase activity"/>
    <property type="evidence" value="ECO:0007669"/>
    <property type="project" value="InterPro"/>
</dbReference>
<feature type="domain" description="Histidine kinase" evidence="7">
    <location>
        <begin position="322"/>
        <end position="546"/>
    </location>
</feature>
<dbReference type="EMBL" id="JAHTBI010000114">
    <property type="protein sequence ID" value="MBV6290170.1"/>
    <property type="molecule type" value="Genomic_DNA"/>
</dbReference>
<dbReference type="InterPro" id="IPR001610">
    <property type="entry name" value="PAC"/>
</dbReference>
<dbReference type="PROSITE" id="PS50110">
    <property type="entry name" value="RESPONSE_REGULATORY"/>
    <property type="match status" value="1"/>
</dbReference>
<keyword evidence="3" id="KW-0808">Transferase</keyword>
<feature type="region of interest" description="Disordered" evidence="6">
    <location>
        <begin position="1"/>
        <end position="21"/>
    </location>
</feature>
<gene>
    <name evidence="10" type="ORF">KUO17_24640</name>
</gene>
<dbReference type="PANTHER" id="PTHR43065:SF42">
    <property type="entry name" value="TWO-COMPONENT SENSOR PPRA"/>
    <property type="match status" value="1"/>
</dbReference>
<dbReference type="CDD" id="cd00130">
    <property type="entry name" value="PAS"/>
    <property type="match status" value="2"/>
</dbReference>
<sequence>MDRDSTQLPPGAPATGSHQARAFPNDASERLQLALDAGAIIGTWVWDIPNNSVTADERFSRSFGLSADRCLAGIPIEEAFCSIHPDDIDRVAADINSAMARGSAFRCEYRVRQDDGCYRWVEANGRVELDANGHAVRFPGVLMNIESRRAAEAERDRMSALLSTFTAAVPGVVYAKDREGRMLVANNGTTALIGKPPAFYLGKTDLEFLEDKAQARQVMETDRRIMFGGKAEQIEEQVDMPDGSATTWLSIKAPLLDEAGEVIGLIGSSIDVTARKNAEAALMELNQTLETRISEAIAEREAAQAALRQSQKMEAVGQLTGGIAHDFNNLLAGITGSLDLIKLRLAQGRTADLERYLSVAHGAAQRAAALTHRLLAFSRRQTLVPVATDVNALVSGMEELIRRSVGPSIALKVELAAALNTCLVDPAQVENALLNLCINARDALPDGGSISIQTCNQVLDQGPQLDPELAPGTYLGLCVVDNGTGMSPETLSKAFEPFFTTKPVGAGTGLGLSMIYGFAKQSGGQVRIESEQGLGTRVLLQLPCHAGQAEAIGPQVSMTQAPDASAGETVLVVDDESSVRLFVSEVLSSQGYVVIEAADGLAGLQLLKSDIRIDLLVTDIGLPGGVDGRQMADKGRQSRPGLPVLFMTGYAQPHVLDQHPLDRCTAVLTKPFALQALTATVSTLLGALNIPPKSM</sequence>
<evidence type="ECO:0000256" key="1">
    <source>
        <dbReference type="ARBA" id="ARBA00000085"/>
    </source>
</evidence>
<dbReference type="SMART" id="SM00448">
    <property type="entry name" value="REC"/>
    <property type="match status" value="1"/>
</dbReference>
<dbReference type="InterPro" id="IPR005467">
    <property type="entry name" value="His_kinase_dom"/>
</dbReference>
<evidence type="ECO:0000256" key="3">
    <source>
        <dbReference type="ARBA" id="ARBA00022777"/>
    </source>
</evidence>
<evidence type="ECO:0000256" key="2">
    <source>
        <dbReference type="ARBA" id="ARBA00012438"/>
    </source>
</evidence>
<proteinExistence type="predicted"/>
<keyword evidence="3" id="KW-0418">Kinase</keyword>
<dbReference type="InterPro" id="IPR013655">
    <property type="entry name" value="PAS_fold_3"/>
</dbReference>
<dbReference type="AlphaFoldDB" id="A0A9Q2XPU3"/>
<dbReference type="Pfam" id="PF00512">
    <property type="entry name" value="HisKA"/>
    <property type="match status" value="1"/>
</dbReference>
<dbReference type="SMART" id="SM00086">
    <property type="entry name" value="PAC"/>
    <property type="match status" value="2"/>
</dbReference>
<feature type="domain" description="PAC" evidence="9">
    <location>
        <begin position="232"/>
        <end position="284"/>
    </location>
</feature>
<name>A0A9Q2XPU3_9PSED</name>
<keyword evidence="11" id="KW-1185">Reference proteome</keyword>
<dbReference type="Pfam" id="PF02518">
    <property type="entry name" value="HATPase_c"/>
    <property type="match status" value="1"/>
</dbReference>
<dbReference type="InterPro" id="IPR001789">
    <property type="entry name" value="Sig_transdc_resp-reg_receiver"/>
</dbReference>
<comment type="catalytic activity">
    <reaction evidence="1">
        <text>ATP + protein L-histidine = ADP + protein N-phospho-L-histidine.</text>
        <dbReference type="EC" id="2.7.13.3"/>
    </reaction>
</comment>
<reference evidence="10" key="1">
    <citation type="journal article" date="2022" name="Int. J. Syst. Evol. Microbiol.">
        <title>Pseudomonas aegrilactucae sp. nov. and Pseudomonas morbosilactucae sp. nov., pathogens causing bacterial rot of lettuce in Japan.</title>
        <authorList>
            <person name="Sawada H."/>
            <person name="Fujikawa T."/>
            <person name="Satou M."/>
        </authorList>
    </citation>
    <scope>NUCLEOTIDE SEQUENCE</scope>
    <source>
        <strain evidence="10">MAFF 301350</strain>
    </source>
</reference>
<dbReference type="EC" id="2.7.13.3" evidence="2"/>
<dbReference type="InterPro" id="IPR000700">
    <property type="entry name" value="PAS-assoc_C"/>
</dbReference>
<dbReference type="PANTHER" id="PTHR43065">
    <property type="entry name" value="SENSOR HISTIDINE KINASE"/>
    <property type="match status" value="1"/>
</dbReference>
<dbReference type="SMART" id="SM00388">
    <property type="entry name" value="HisKA"/>
    <property type="match status" value="1"/>
</dbReference>
<evidence type="ECO:0000259" key="7">
    <source>
        <dbReference type="PROSITE" id="PS50109"/>
    </source>
</evidence>
<feature type="domain" description="PAC" evidence="9">
    <location>
        <begin position="105"/>
        <end position="157"/>
    </location>
</feature>
<comment type="caution">
    <text evidence="10">The sequence shown here is derived from an EMBL/GenBank/DDBJ whole genome shotgun (WGS) entry which is preliminary data.</text>
</comment>
<dbReference type="Pfam" id="PF00072">
    <property type="entry name" value="Response_reg"/>
    <property type="match status" value="1"/>
</dbReference>
<organism evidence="10 11">
    <name type="scientific">Pseudomonas aegrilactucae</name>
    <dbReference type="NCBI Taxonomy" id="2854028"/>
    <lineage>
        <taxon>Bacteria</taxon>
        <taxon>Pseudomonadati</taxon>
        <taxon>Pseudomonadota</taxon>
        <taxon>Gammaproteobacteria</taxon>
        <taxon>Pseudomonadales</taxon>
        <taxon>Pseudomonadaceae</taxon>
        <taxon>Pseudomonas</taxon>
    </lineage>
</organism>
<dbReference type="InterPro" id="IPR000014">
    <property type="entry name" value="PAS"/>
</dbReference>
<keyword evidence="4" id="KW-0597">Phosphoprotein</keyword>
<dbReference type="Pfam" id="PF08447">
    <property type="entry name" value="PAS_3"/>
    <property type="match status" value="1"/>
</dbReference>
<evidence type="ECO:0000259" key="8">
    <source>
        <dbReference type="PROSITE" id="PS50110"/>
    </source>
</evidence>
<reference evidence="10" key="2">
    <citation type="journal article" date="2023" name="Plant Pathol.">
        <title>Dismantling and reorganizing Pseudomonas marginalis sensu#lato.</title>
        <authorList>
            <person name="Sawada H."/>
            <person name="Fujikawa T."/>
            <person name="Satou M."/>
        </authorList>
    </citation>
    <scope>NUCLEOTIDE SEQUENCE</scope>
    <source>
        <strain evidence="10">MAFF 301350</strain>
    </source>
</reference>
<dbReference type="CDD" id="cd00082">
    <property type="entry name" value="HisKA"/>
    <property type="match status" value="1"/>
</dbReference>
<evidence type="ECO:0000259" key="9">
    <source>
        <dbReference type="PROSITE" id="PS50113"/>
    </source>
</evidence>
<evidence type="ECO:0000313" key="10">
    <source>
        <dbReference type="EMBL" id="MBV6290170.1"/>
    </source>
</evidence>
<dbReference type="NCBIfam" id="TIGR00229">
    <property type="entry name" value="sensory_box"/>
    <property type="match status" value="1"/>
</dbReference>
<dbReference type="PROSITE" id="PS50113">
    <property type="entry name" value="PAC"/>
    <property type="match status" value="2"/>
</dbReference>
<dbReference type="SMART" id="SM00091">
    <property type="entry name" value="PAS"/>
    <property type="match status" value="2"/>
</dbReference>
<dbReference type="Pfam" id="PF08448">
    <property type="entry name" value="PAS_4"/>
    <property type="match status" value="1"/>
</dbReference>
<evidence type="ECO:0000256" key="5">
    <source>
        <dbReference type="SAM" id="Coils"/>
    </source>
</evidence>
<evidence type="ECO:0000256" key="4">
    <source>
        <dbReference type="PROSITE-ProRule" id="PRU00169"/>
    </source>
</evidence>
<dbReference type="RefSeq" id="WP_217978171.1">
    <property type="nucleotide sequence ID" value="NZ_JAHTBI010000114.1"/>
</dbReference>
<evidence type="ECO:0000313" key="11">
    <source>
        <dbReference type="Proteomes" id="UP001106592"/>
    </source>
</evidence>
<dbReference type="InterPro" id="IPR013656">
    <property type="entry name" value="PAS_4"/>
</dbReference>
<dbReference type="Proteomes" id="UP001106592">
    <property type="component" value="Unassembled WGS sequence"/>
</dbReference>
<evidence type="ECO:0000256" key="6">
    <source>
        <dbReference type="SAM" id="MobiDB-lite"/>
    </source>
</evidence>
<dbReference type="InterPro" id="IPR003594">
    <property type="entry name" value="HATPase_dom"/>
</dbReference>
<feature type="domain" description="Response regulatory" evidence="8">
    <location>
        <begin position="569"/>
        <end position="685"/>
    </location>
</feature>
<dbReference type="InterPro" id="IPR003661">
    <property type="entry name" value="HisK_dim/P_dom"/>
</dbReference>
<protein>
    <recommendedName>
        <fullName evidence="2">histidine kinase</fullName>
        <ecNumber evidence="2">2.7.13.3</ecNumber>
    </recommendedName>
</protein>
<dbReference type="SMART" id="SM00387">
    <property type="entry name" value="HATPase_c"/>
    <property type="match status" value="1"/>
</dbReference>
<feature type="modified residue" description="4-aspartylphosphate" evidence="4">
    <location>
        <position position="619"/>
    </location>
</feature>
<accession>A0A9Q2XPU3</accession>
<dbReference type="PROSITE" id="PS50109">
    <property type="entry name" value="HIS_KIN"/>
    <property type="match status" value="1"/>
</dbReference>
<keyword evidence="5" id="KW-0175">Coiled coil</keyword>
<feature type="coiled-coil region" evidence="5">
    <location>
        <begin position="275"/>
        <end position="313"/>
    </location>
</feature>